<proteinExistence type="inferred from homology"/>
<evidence type="ECO:0000313" key="10">
    <source>
        <dbReference type="Proteomes" id="UP000030321"/>
    </source>
</evidence>
<keyword evidence="3" id="KW-1003">Cell membrane</keyword>
<evidence type="ECO:0000256" key="8">
    <source>
        <dbReference type="SAM" id="Phobius"/>
    </source>
</evidence>
<evidence type="ECO:0000256" key="2">
    <source>
        <dbReference type="ARBA" id="ARBA00007776"/>
    </source>
</evidence>
<evidence type="ECO:0000313" key="9">
    <source>
        <dbReference type="EMBL" id="GAL92051.1"/>
    </source>
</evidence>
<dbReference type="GO" id="GO:0008360">
    <property type="term" value="P:regulation of cell shape"/>
    <property type="evidence" value="ECO:0007669"/>
    <property type="project" value="UniProtKB-KW"/>
</dbReference>
<keyword evidence="5" id="KW-0133">Cell shape</keyword>
<dbReference type="Pfam" id="PF04093">
    <property type="entry name" value="MreD"/>
    <property type="match status" value="1"/>
</dbReference>
<name>A0A0A1VRY5_MICAE</name>
<evidence type="ECO:0000256" key="1">
    <source>
        <dbReference type="ARBA" id="ARBA00004651"/>
    </source>
</evidence>
<protein>
    <submittedName>
        <fullName evidence="9">Rod shape-determining protein MreD</fullName>
    </submittedName>
</protein>
<evidence type="ECO:0000256" key="7">
    <source>
        <dbReference type="ARBA" id="ARBA00023136"/>
    </source>
</evidence>
<evidence type="ECO:0000256" key="5">
    <source>
        <dbReference type="ARBA" id="ARBA00022960"/>
    </source>
</evidence>
<dbReference type="NCBIfam" id="TIGR03426">
    <property type="entry name" value="shape_MreD"/>
    <property type="match status" value="1"/>
</dbReference>
<feature type="transmembrane region" description="Helical" evidence="8">
    <location>
        <begin position="124"/>
        <end position="144"/>
    </location>
</feature>
<keyword evidence="4 8" id="KW-0812">Transmembrane</keyword>
<reference evidence="10" key="1">
    <citation type="journal article" date="2015" name="Genome">
        <title>Whole Genome Sequence of the Non-Microcystin-Producing Microcystis aeruginosa Strain NIES-44.</title>
        <authorList>
            <person name="Okano K."/>
            <person name="Miyata N."/>
            <person name="Ozaki Y."/>
        </authorList>
    </citation>
    <scope>NUCLEOTIDE SEQUENCE [LARGE SCALE GENOMIC DNA]</scope>
    <source>
        <strain evidence="10">NIES-44</strain>
    </source>
</reference>
<evidence type="ECO:0000256" key="6">
    <source>
        <dbReference type="ARBA" id="ARBA00022989"/>
    </source>
</evidence>
<gene>
    <name evidence="9" type="ORF">N44_00339</name>
</gene>
<dbReference type="Proteomes" id="UP000030321">
    <property type="component" value="Unassembled WGS sequence"/>
</dbReference>
<dbReference type="EMBL" id="BBPA01000018">
    <property type="protein sequence ID" value="GAL92051.1"/>
    <property type="molecule type" value="Genomic_DNA"/>
</dbReference>
<dbReference type="GO" id="GO:0005886">
    <property type="term" value="C:plasma membrane"/>
    <property type="evidence" value="ECO:0007669"/>
    <property type="project" value="UniProtKB-SubCell"/>
</dbReference>
<evidence type="ECO:0000256" key="3">
    <source>
        <dbReference type="ARBA" id="ARBA00022475"/>
    </source>
</evidence>
<feature type="transmembrane region" description="Helical" evidence="8">
    <location>
        <begin position="164"/>
        <end position="183"/>
    </location>
</feature>
<dbReference type="InterPro" id="IPR007227">
    <property type="entry name" value="Cell_shape_determining_MreD"/>
</dbReference>
<comment type="caution">
    <text evidence="9">The sequence shown here is derived from an EMBL/GenBank/DDBJ whole genome shotgun (WGS) entry which is preliminary data.</text>
</comment>
<accession>A0A0A1VRY5</accession>
<keyword evidence="6 8" id="KW-1133">Transmembrane helix</keyword>
<keyword evidence="7 8" id="KW-0472">Membrane</keyword>
<sequence>MGVRSPATPAVRGGIMLKLSRLSARSRFILNILVTIASLLLCTFLSLMRLPGMEILGIAPNWLLIWLVSWSLNRSCLDSVVAGLAIGTIQDSLTSNYPSHIMVFGLIGFLTSRLHRQRYVKEELIAVVLIVFVMTLIADAAIAFQYYLQGGKNLADLWLDYQRIALTAALLSSLWTPLVYYPLQQWWRQFSDL</sequence>
<organism evidence="9 10">
    <name type="scientific">Microcystis aeruginosa NIES-44</name>
    <dbReference type="NCBI Taxonomy" id="449439"/>
    <lineage>
        <taxon>Bacteria</taxon>
        <taxon>Bacillati</taxon>
        <taxon>Cyanobacteriota</taxon>
        <taxon>Cyanophyceae</taxon>
        <taxon>Oscillatoriophycideae</taxon>
        <taxon>Chroococcales</taxon>
        <taxon>Microcystaceae</taxon>
        <taxon>Microcystis</taxon>
    </lineage>
</organism>
<comment type="subcellular location">
    <subcellularLocation>
        <location evidence="1">Cell membrane</location>
        <topology evidence="1">Multi-pass membrane protein</topology>
    </subcellularLocation>
</comment>
<dbReference type="RefSeq" id="WP_045357649.1">
    <property type="nucleotide sequence ID" value="NZ_BBPA01000018.1"/>
</dbReference>
<evidence type="ECO:0000256" key="4">
    <source>
        <dbReference type="ARBA" id="ARBA00022692"/>
    </source>
</evidence>
<feature type="transmembrane region" description="Helical" evidence="8">
    <location>
        <begin position="55"/>
        <end position="73"/>
    </location>
</feature>
<comment type="similarity">
    <text evidence="2">Belongs to the MreD family.</text>
</comment>
<dbReference type="AlphaFoldDB" id="A0A0A1VRY5"/>
<feature type="transmembrane region" description="Helical" evidence="8">
    <location>
        <begin position="28"/>
        <end position="48"/>
    </location>
</feature>